<accession>A0ABM3QQI7</accession>
<evidence type="ECO:0000259" key="1">
    <source>
        <dbReference type="Pfam" id="PF14111"/>
    </source>
</evidence>
<organism evidence="2 3">
    <name type="scientific">Spinacia oleracea</name>
    <name type="common">Spinach</name>
    <dbReference type="NCBI Taxonomy" id="3562"/>
    <lineage>
        <taxon>Eukaryota</taxon>
        <taxon>Viridiplantae</taxon>
        <taxon>Streptophyta</taxon>
        <taxon>Embryophyta</taxon>
        <taxon>Tracheophyta</taxon>
        <taxon>Spermatophyta</taxon>
        <taxon>Magnoliopsida</taxon>
        <taxon>eudicotyledons</taxon>
        <taxon>Gunneridae</taxon>
        <taxon>Pentapetalae</taxon>
        <taxon>Caryophyllales</taxon>
        <taxon>Chenopodiaceae</taxon>
        <taxon>Chenopodioideae</taxon>
        <taxon>Anserineae</taxon>
        <taxon>Spinacia</taxon>
    </lineage>
</organism>
<sequence>MDVPIVTPVIPTLVLEPPAGSSQPTQRRLDLQATPDVPANSFVENNRINGMKLTFINPMLKNGSPTACLQQNAVDIELKKWANAVILYVIGDNPTIKYISTFVDKQWLCESKPEIFLYSEGYFLIRFGSVEEKERVLCSGPYTIANRPAIVKGWSADFNFNTEILKLIPLWIKLPNLPLNCWGMDSLSRIGSTLGNPLFADECTTTQNRISFARMLVEVDVTHPLLHKVMVEDPHGKAFEQVVQYEWEPKFCDTCQKLGHNCVADVAQEHRRRTKKIWVPKVTVARDTSAIPPPGVPSTVTGDSTLVVSDPVAEG</sequence>
<reference evidence="2" key="1">
    <citation type="journal article" date="2021" name="Nat. Commun.">
        <title>Genomic analyses provide insights into spinach domestication and the genetic basis of agronomic traits.</title>
        <authorList>
            <person name="Cai X."/>
            <person name="Sun X."/>
            <person name="Xu C."/>
            <person name="Sun H."/>
            <person name="Wang X."/>
            <person name="Ge C."/>
            <person name="Zhang Z."/>
            <person name="Wang Q."/>
            <person name="Fei Z."/>
            <person name="Jiao C."/>
            <person name="Wang Q."/>
        </authorList>
    </citation>
    <scope>NUCLEOTIDE SEQUENCE [LARGE SCALE GENOMIC DNA]</scope>
    <source>
        <strain evidence="2">cv. Varoflay</strain>
    </source>
</reference>
<dbReference type="Proteomes" id="UP000813463">
    <property type="component" value="Chromosome 5"/>
</dbReference>
<dbReference type="PANTHER" id="PTHR33233:SF17">
    <property type="entry name" value="DUF4283 DOMAIN-CONTAINING PROTEIN"/>
    <property type="match status" value="1"/>
</dbReference>
<reference evidence="3" key="2">
    <citation type="submission" date="2025-08" db="UniProtKB">
        <authorList>
            <consortium name="RefSeq"/>
        </authorList>
    </citation>
    <scope>IDENTIFICATION</scope>
    <source>
        <tissue evidence="3">Leaf</tissue>
    </source>
</reference>
<dbReference type="RefSeq" id="XP_056685637.1">
    <property type="nucleotide sequence ID" value="XM_056829659.1"/>
</dbReference>
<evidence type="ECO:0000313" key="3">
    <source>
        <dbReference type="RefSeq" id="XP_056685637.1"/>
    </source>
</evidence>
<dbReference type="PANTHER" id="PTHR33233">
    <property type="entry name" value="ENDONUCLEASE/EXONUCLEASE/PHOSPHATASE"/>
    <property type="match status" value="1"/>
</dbReference>
<dbReference type="InterPro" id="IPR025558">
    <property type="entry name" value="DUF4283"/>
</dbReference>
<dbReference type="Pfam" id="PF14111">
    <property type="entry name" value="DUF4283"/>
    <property type="match status" value="1"/>
</dbReference>
<gene>
    <name evidence="3" type="primary">LOC130461524</name>
</gene>
<protein>
    <recommendedName>
        <fullName evidence="1">DUF4283 domain-containing protein</fullName>
    </recommendedName>
</protein>
<dbReference type="GeneID" id="130461524"/>
<proteinExistence type="predicted"/>
<feature type="domain" description="DUF4283" evidence="1">
    <location>
        <begin position="79"/>
        <end position="161"/>
    </location>
</feature>
<name>A0ABM3QQI7_SPIOL</name>
<evidence type="ECO:0000313" key="2">
    <source>
        <dbReference type="Proteomes" id="UP000813463"/>
    </source>
</evidence>
<keyword evidence="2" id="KW-1185">Reference proteome</keyword>